<dbReference type="Proteomes" id="UP000620046">
    <property type="component" value="Unassembled WGS sequence"/>
</dbReference>
<feature type="signal peptide" evidence="1">
    <location>
        <begin position="1"/>
        <end position="34"/>
    </location>
</feature>
<proteinExistence type="predicted"/>
<dbReference type="RefSeq" id="WP_188796530.1">
    <property type="nucleotide sequence ID" value="NZ_BMJA01000003.1"/>
</dbReference>
<keyword evidence="3" id="KW-1185">Reference proteome</keyword>
<sequence>MDTTKASQPTTTAARTPALAAASAGVSAPSTNNAATVIQLVPQPGGDGLFQWTNTGMLALYGVLFTLGVKWISDVIQRRYELRRQLYLDLVDAAQSQTACLGRMCDVDIPMKETQKQFQDTASAIARVELIAPQKMSRLLSEFKISSGRAMIKLMEMRAPIEKLRVDLLTADQDIAMFARERGVFIDELRRMTIEGNEDAARLARLNQHCEYYSAEIQKRHERKKAFAADAYTLTNKMATAATEYLAMLAKQMPALLKYARKELGYRRFDLSEYQKRTDETADMMKNVVADLQESVRKTVKPDEDKKT</sequence>
<name>A0ABQ1GJ07_9GAMM</name>
<gene>
    <name evidence="2" type="ORF">GCM10010981_37230</name>
</gene>
<keyword evidence="1" id="KW-0732">Signal</keyword>
<dbReference type="EMBL" id="BMJA01000003">
    <property type="protein sequence ID" value="GGA44608.1"/>
    <property type="molecule type" value="Genomic_DNA"/>
</dbReference>
<protein>
    <submittedName>
        <fullName evidence="2">Uncharacterized protein</fullName>
    </submittedName>
</protein>
<accession>A0ABQ1GJ07</accession>
<organism evidence="2 3">
    <name type="scientific">Dyella nitratireducens</name>
    <dbReference type="NCBI Taxonomy" id="1849580"/>
    <lineage>
        <taxon>Bacteria</taxon>
        <taxon>Pseudomonadati</taxon>
        <taxon>Pseudomonadota</taxon>
        <taxon>Gammaproteobacteria</taxon>
        <taxon>Lysobacterales</taxon>
        <taxon>Rhodanobacteraceae</taxon>
        <taxon>Dyella</taxon>
    </lineage>
</organism>
<evidence type="ECO:0000256" key="1">
    <source>
        <dbReference type="SAM" id="SignalP"/>
    </source>
</evidence>
<evidence type="ECO:0000313" key="2">
    <source>
        <dbReference type="EMBL" id="GGA44608.1"/>
    </source>
</evidence>
<evidence type="ECO:0000313" key="3">
    <source>
        <dbReference type="Proteomes" id="UP000620046"/>
    </source>
</evidence>
<comment type="caution">
    <text evidence="2">The sequence shown here is derived from an EMBL/GenBank/DDBJ whole genome shotgun (WGS) entry which is preliminary data.</text>
</comment>
<reference evidence="3" key="1">
    <citation type="journal article" date="2019" name="Int. J. Syst. Evol. Microbiol.">
        <title>The Global Catalogue of Microorganisms (GCM) 10K type strain sequencing project: providing services to taxonomists for standard genome sequencing and annotation.</title>
        <authorList>
            <consortium name="The Broad Institute Genomics Platform"/>
            <consortium name="The Broad Institute Genome Sequencing Center for Infectious Disease"/>
            <person name="Wu L."/>
            <person name="Ma J."/>
        </authorList>
    </citation>
    <scope>NUCLEOTIDE SEQUENCE [LARGE SCALE GENOMIC DNA]</scope>
    <source>
        <strain evidence="3">CGMCC 1.15439</strain>
    </source>
</reference>
<feature type="chain" id="PRO_5047482036" evidence="1">
    <location>
        <begin position="35"/>
        <end position="308"/>
    </location>
</feature>